<comment type="caution">
    <text evidence="9">The sequence shown here is derived from an EMBL/GenBank/DDBJ whole genome shotgun (WGS) entry which is preliminary data.</text>
</comment>
<dbReference type="SUPFAM" id="SSF55486">
    <property type="entry name" value="Metalloproteases ('zincins'), catalytic domain"/>
    <property type="match status" value="1"/>
</dbReference>
<proteinExistence type="inferred from homology"/>
<sequence length="156" mass="17514">MAIELDLQRATECSAIPSEAMFETWLDTAFVAVQPHAPAALQEITIRVVDSDESQELNSTYRGKEKPTNVLSFPFEAPPGIVLPLLGDLVICAEVVAIEAQQQQKPLEHHWAHMVIHGLLHLLGYDHIQDDEAEVMEQKEREILAQLAIPDPYIER</sequence>
<dbReference type="GO" id="GO:0008270">
    <property type="term" value="F:zinc ion binding"/>
    <property type="evidence" value="ECO:0007669"/>
    <property type="project" value="UniProtKB-UniRule"/>
</dbReference>
<dbReference type="NCBIfam" id="TIGR00043">
    <property type="entry name" value="rRNA maturation RNase YbeY"/>
    <property type="match status" value="1"/>
</dbReference>
<evidence type="ECO:0000256" key="5">
    <source>
        <dbReference type="ARBA" id="ARBA00022759"/>
    </source>
</evidence>
<keyword evidence="7 8" id="KW-0862">Zinc</keyword>
<dbReference type="Pfam" id="PF02130">
    <property type="entry name" value="YbeY"/>
    <property type="match status" value="1"/>
</dbReference>
<evidence type="ECO:0000256" key="2">
    <source>
        <dbReference type="ARBA" id="ARBA00022517"/>
    </source>
</evidence>
<accession>A0A8J2U5J5</accession>
<dbReference type="PANTHER" id="PTHR46986">
    <property type="entry name" value="ENDORIBONUCLEASE YBEY, CHLOROPLASTIC"/>
    <property type="match status" value="1"/>
</dbReference>
<dbReference type="Gene3D" id="3.40.390.30">
    <property type="entry name" value="Metalloproteases ('zincins'), catalytic domain"/>
    <property type="match status" value="1"/>
</dbReference>
<evidence type="ECO:0000313" key="10">
    <source>
        <dbReference type="Proteomes" id="UP000619743"/>
    </source>
</evidence>
<evidence type="ECO:0000256" key="8">
    <source>
        <dbReference type="HAMAP-Rule" id="MF_00009"/>
    </source>
</evidence>
<comment type="similarity">
    <text evidence="1 8">Belongs to the endoribonuclease YbeY family.</text>
</comment>
<evidence type="ECO:0000256" key="3">
    <source>
        <dbReference type="ARBA" id="ARBA00022722"/>
    </source>
</evidence>
<feature type="binding site" evidence="8">
    <location>
        <position position="121"/>
    </location>
    <ligand>
        <name>Zn(2+)</name>
        <dbReference type="ChEBI" id="CHEBI:29105"/>
        <note>catalytic</note>
    </ligand>
</feature>
<keyword evidence="4 8" id="KW-0479">Metal-binding</keyword>
<evidence type="ECO:0000256" key="1">
    <source>
        <dbReference type="ARBA" id="ARBA00010875"/>
    </source>
</evidence>
<dbReference type="AlphaFoldDB" id="A0A8J2U5J5"/>
<keyword evidence="5 8" id="KW-0255">Endonuclease</keyword>
<comment type="cofactor">
    <cofactor evidence="8">
        <name>Zn(2+)</name>
        <dbReference type="ChEBI" id="CHEBI:29105"/>
    </cofactor>
    <text evidence="8">Binds 1 zinc ion.</text>
</comment>
<comment type="subcellular location">
    <subcellularLocation>
        <location evidence="8">Cytoplasm</location>
    </subcellularLocation>
</comment>
<dbReference type="HAMAP" id="MF_00009">
    <property type="entry name" value="Endoribonucl_YbeY"/>
    <property type="match status" value="1"/>
</dbReference>
<name>A0A8J2U5J5_9GAMM</name>
<comment type="function">
    <text evidence="8">Single strand-specific metallo-endoribonuclease involved in late-stage 70S ribosome quality control and in maturation of the 3' terminus of the 16S rRNA.</text>
</comment>
<protein>
    <recommendedName>
        <fullName evidence="8">Endoribonuclease YbeY</fullName>
        <ecNumber evidence="8">3.1.-.-</ecNumber>
    </recommendedName>
</protein>
<dbReference type="GO" id="GO:0005737">
    <property type="term" value="C:cytoplasm"/>
    <property type="evidence" value="ECO:0007669"/>
    <property type="project" value="UniProtKB-SubCell"/>
</dbReference>
<evidence type="ECO:0000313" key="9">
    <source>
        <dbReference type="EMBL" id="GGA78739.1"/>
    </source>
</evidence>
<dbReference type="EMBL" id="BMDX01000009">
    <property type="protein sequence ID" value="GGA78739.1"/>
    <property type="molecule type" value="Genomic_DNA"/>
</dbReference>
<keyword evidence="8" id="KW-0698">rRNA processing</keyword>
<dbReference type="EC" id="3.1.-.-" evidence="8"/>
<evidence type="ECO:0000256" key="6">
    <source>
        <dbReference type="ARBA" id="ARBA00022801"/>
    </source>
</evidence>
<reference evidence="10" key="1">
    <citation type="journal article" date="2019" name="Int. J. Syst. Evol. Microbiol.">
        <title>The Global Catalogue of Microorganisms (GCM) 10K type strain sequencing project: providing services to taxonomists for standard genome sequencing and annotation.</title>
        <authorList>
            <consortium name="The Broad Institute Genomics Platform"/>
            <consortium name="The Broad Institute Genome Sequencing Center for Infectious Disease"/>
            <person name="Wu L."/>
            <person name="Ma J."/>
        </authorList>
    </citation>
    <scope>NUCLEOTIDE SEQUENCE [LARGE SCALE GENOMIC DNA]</scope>
    <source>
        <strain evidence="10">CGMCC 1.10130</strain>
    </source>
</reference>
<dbReference type="InterPro" id="IPR002036">
    <property type="entry name" value="YbeY"/>
</dbReference>
<keyword evidence="3 8" id="KW-0540">Nuclease</keyword>
<dbReference type="PANTHER" id="PTHR46986:SF1">
    <property type="entry name" value="ENDORIBONUCLEASE YBEY, CHLOROPLASTIC"/>
    <property type="match status" value="1"/>
</dbReference>
<dbReference type="RefSeq" id="WP_087505754.1">
    <property type="nucleotide sequence ID" value="NZ_BMDX01000009.1"/>
</dbReference>
<dbReference type="Proteomes" id="UP000619743">
    <property type="component" value="Unassembled WGS sequence"/>
</dbReference>
<feature type="binding site" evidence="8">
    <location>
        <position position="117"/>
    </location>
    <ligand>
        <name>Zn(2+)</name>
        <dbReference type="ChEBI" id="CHEBI:29105"/>
        <note>catalytic</note>
    </ligand>
</feature>
<keyword evidence="6 8" id="KW-0378">Hydrolase</keyword>
<dbReference type="GO" id="GO:0004222">
    <property type="term" value="F:metalloendopeptidase activity"/>
    <property type="evidence" value="ECO:0007669"/>
    <property type="project" value="InterPro"/>
</dbReference>
<dbReference type="OrthoDB" id="9807740at2"/>
<dbReference type="InterPro" id="IPR020549">
    <property type="entry name" value="YbeY_CS"/>
</dbReference>
<keyword evidence="10" id="KW-1185">Reference proteome</keyword>
<keyword evidence="2 8" id="KW-0690">Ribosome biogenesis</keyword>
<gene>
    <name evidence="8 9" type="primary">ybeY</name>
    <name evidence="9" type="ORF">GCM10011369_20850</name>
</gene>
<evidence type="ECO:0000256" key="4">
    <source>
        <dbReference type="ARBA" id="ARBA00022723"/>
    </source>
</evidence>
<dbReference type="InterPro" id="IPR023091">
    <property type="entry name" value="MetalPrtase_cat_dom_sf_prd"/>
</dbReference>
<keyword evidence="8" id="KW-0963">Cytoplasm</keyword>
<evidence type="ECO:0000256" key="7">
    <source>
        <dbReference type="ARBA" id="ARBA00022833"/>
    </source>
</evidence>
<organism evidence="9 10">
    <name type="scientific">Neiella marina</name>
    <dbReference type="NCBI Taxonomy" id="508461"/>
    <lineage>
        <taxon>Bacteria</taxon>
        <taxon>Pseudomonadati</taxon>
        <taxon>Pseudomonadota</taxon>
        <taxon>Gammaproteobacteria</taxon>
        <taxon>Alteromonadales</taxon>
        <taxon>Echinimonadaceae</taxon>
        <taxon>Neiella</taxon>
    </lineage>
</organism>
<dbReference type="GO" id="GO:0006364">
    <property type="term" value="P:rRNA processing"/>
    <property type="evidence" value="ECO:0007669"/>
    <property type="project" value="UniProtKB-UniRule"/>
</dbReference>
<dbReference type="PROSITE" id="PS01306">
    <property type="entry name" value="UPF0054"/>
    <property type="match status" value="1"/>
</dbReference>
<feature type="binding site" evidence="8">
    <location>
        <position position="127"/>
    </location>
    <ligand>
        <name>Zn(2+)</name>
        <dbReference type="ChEBI" id="CHEBI:29105"/>
        <note>catalytic</note>
    </ligand>
</feature>
<dbReference type="GO" id="GO:0004521">
    <property type="term" value="F:RNA endonuclease activity"/>
    <property type="evidence" value="ECO:0007669"/>
    <property type="project" value="UniProtKB-UniRule"/>
</dbReference>